<protein>
    <submittedName>
        <fullName evidence="2">Uncharacterized protein</fullName>
    </submittedName>
</protein>
<proteinExistence type="predicted"/>
<gene>
    <name evidence="2" type="ORF">M011DRAFT_463637</name>
</gene>
<dbReference type="EMBL" id="MU006561">
    <property type="protein sequence ID" value="KAF2752174.1"/>
    <property type="molecule type" value="Genomic_DNA"/>
</dbReference>
<name>A0A6A6VQU7_9PLEO</name>
<evidence type="ECO:0000256" key="1">
    <source>
        <dbReference type="SAM" id="MobiDB-lite"/>
    </source>
</evidence>
<feature type="non-terminal residue" evidence="2">
    <location>
        <position position="63"/>
    </location>
</feature>
<evidence type="ECO:0000313" key="3">
    <source>
        <dbReference type="Proteomes" id="UP000799440"/>
    </source>
</evidence>
<keyword evidence="3" id="KW-1185">Reference proteome</keyword>
<organism evidence="2 3">
    <name type="scientific">Sporormia fimetaria CBS 119925</name>
    <dbReference type="NCBI Taxonomy" id="1340428"/>
    <lineage>
        <taxon>Eukaryota</taxon>
        <taxon>Fungi</taxon>
        <taxon>Dikarya</taxon>
        <taxon>Ascomycota</taxon>
        <taxon>Pezizomycotina</taxon>
        <taxon>Dothideomycetes</taxon>
        <taxon>Pleosporomycetidae</taxon>
        <taxon>Pleosporales</taxon>
        <taxon>Sporormiaceae</taxon>
        <taxon>Sporormia</taxon>
    </lineage>
</organism>
<reference evidence="2" key="1">
    <citation type="journal article" date="2020" name="Stud. Mycol.">
        <title>101 Dothideomycetes genomes: a test case for predicting lifestyles and emergence of pathogens.</title>
        <authorList>
            <person name="Haridas S."/>
            <person name="Albert R."/>
            <person name="Binder M."/>
            <person name="Bloem J."/>
            <person name="Labutti K."/>
            <person name="Salamov A."/>
            <person name="Andreopoulos B."/>
            <person name="Baker S."/>
            <person name="Barry K."/>
            <person name="Bills G."/>
            <person name="Bluhm B."/>
            <person name="Cannon C."/>
            <person name="Castanera R."/>
            <person name="Culley D."/>
            <person name="Daum C."/>
            <person name="Ezra D."/>
            <person name="Gonzalez J."/>
            <person name="Henrissat B."/>
            <person name="Kuo A."/>
            <person name="Liang C."/>
            <person name="Lipzen A."/>
            <person name="Lutzoni F."/>
            <person name="Magnuson J."/>
            <person name="Mondo S."/>
            <person name="Nolan M."/>
            <person name="Ohm R."/>
            <person name="Pangilinan J."/>
            <person name="Park H.-J."/>
            <person name="Ramirez L."/>
            <person name="Alfaro M."/>
            <person name="Sun H."/>
            <person name="Tritt A."/>
            <person name="Yoshinaga Y."/>
            <person name="Zwiers L.-H."/>
            <person name="Turgeon B."/>
            <person name="Goodwin S."/>
            <person name="Spatafora J."/>
            <person name="Crous P."/>
            <person name="Grigoriev I."/>
        </authorList>
    </citation>
    <scope>NUCLEOTIDE SEQUENCE</scope>
    <source>
        <strain evidence="2">CBS 119925</strain>
    </source>
</reference>
<sequence length="63" mass="7014">MALSIQVPPRDDDYSPLSSPDGLSPRSFIEADVRFSRGTADPPFRPFSNTLPRSRSPPELQKL</sequence>
<dbReference type="AlphaFoldDB" id="A0A6A6VQU7"/>
<accession>A0A6A6VQU7</accession>
<evidence type="ECO:0000313" key="2">
    <source>
        <dbReference type="EMBL" id="KAF2752174.1"/>
    </source>
</evidence>
<feature type="region of interest" description="Disordered" evidence="1">
    <location>
        <begin position="1"/>
        <end position="63"/>
    </location>
</feature>
<dbReference type="Proteomes" id="UP000799440">
    <property type="component" value="Unassembled WGS sequence"/>
</dbReference>